<evidence type="ECO:0000256" key="1">
    <source>
        <dbReference type="SAM" id="MobiDB-lite"/>
    </source>
</evidence>
<feature type="region of interest" description="Disordered" evidence="1">
    <location>
        <begin position="87"/>
        <end position="111"/>
    </location>
</feature>
<name>A0AAE0JFW4_9PEZI</name>
<keyword evidence="2" id="KW-0732">Signal</keyword>
<dbReference type="Proteomes" id="UP001278500">
    <property type="component" value="Unassembled WGS sequence"/>
</dbReference>
<accession>A0AAE0JFW4</accession>
<keyword evidence="4" id="KW-1185">Reference proteome</keyword>
<dbReference type="RefSeq" id="XP_062682149.1">
    <property type="nucleotide sequence ID" value="XM_062824585.1"/>
</dbReference>
<protein>
    <recommendedName>
        <fullName evidence="5">Cyanovirin-N domain-containing protein</fullName>
    </recommendedName>
</protein>
<feature type="chain" id="PRO_5041900284" description="Cyanovirin-N domain-containing protein" evidence="2">
    <location>
        <begin position="18"/>
        <end position="111"/>
    </location>
</feature>
<organism evidence="3 4">
    <name type="scientific">Neurospora tetraspora</name>
    <dbReference type="NCBI Taxonomy" id="94610"/>
    <lineage>
        <taxon>Eukaryota</taxon>
        <taxon>Fungi</taxon>
        <taxon>Dikarya</taxon>
        <taxon>Ascomycota</taxon>
        <taxon>Pezizomycotina</taxon>
        <taxon>Sordariomycetes</taxon>
        <taxon>Sordariomycetidae</taxon>
        <taxon>Sordariales</taxon>
        <taxon>Sordariaceae</taxon>
        <taxon>Neurospora</taxon>
    </lineage>
</organism>
<proteinExistence type="predicted"/>
<evidence type="ECO:0000256" key="2">
    <source>
        <dbReference type="SAM" id="SignalP"/>
    </source>
</evidence>
<evidence type="ECO:0000313" key="4">
    <source>
        <dbReference type="Proteomes" id="UP001278500"/>
    </source>
</evidence>
<dbReference type="AlphaFoldDB" id="A0AAE0JFW4"/>
<reference evidence="3" key="1">
    <citation type="journal article" date="2023" name="Mol. Phylogenet. Evol.">
        <title>Genome-scale phylogeny and comparative genomics of the fungal order Sordariales.</title>
        <authorList>
            <person name="Hensen N."/>
            <person name="Bonometti L."/>
            <person name="Westerberg I."/>
            <person name="Brannstrom I.O."/>
            <person name="Guillou S."/>
            <person name="Cros-Aarteil S."/>
            <person name="Calhoun S."/>
            <person name="Haridas S."/>
            <person name="Kuo A."/>
            <person name="Mondo S."/>
            <person name="Pangilinan J."/>
            <person name="Riley R."/>
            <person name="LaButti K."/>
            <person name="Andreopoulos B."/>
            <person name="Lipzen A."/>
            <person name="Chen C."/>
            <person name="Yan M."/>
            <person name="Daum C."/>
            <person name="Ng V."/>
            <person name="Clum A."/>
            <person name="Steindorff A."/>
            <person name="Ohm R.A."/>
            <person name="Martin F."/>
            <person name="Silar P."/>
            <person name="Natvig D.O."/>
            <person name="Lalanne C."/>
            <person name="Gautier V."/>
            <person name="Ament-Velasquez S.L."/>
            <person name="Kruys A."/>
            <person name="Hutchinson M.I."/>
            <person name="Powell A.J."/>
            <person name="Barry K."/>
            <person name="Miller A.N."/>
            <person name="Grigoriev I.V."/>
            <person name="Debuchy R."/>
            <person name="Gladieux P."/>
            <person name="Hiltunen Thoren M."/>
            <person name="Johannesson H."/>
        </authorList>
    </citation>
    <scope>NUCLEOTIDE SEQUENCE</scope>
    <source>
        <strain evidence="3">CBS 560.94</strain>
    </source>
</reference>
<evidence type="ECO:0008006" key="5">
    <source>
        <dbReference type="Google" id="ProtNLM"/>
    </source>
</evidence>
<gene>
    <name evidence="3" type="ORF">B0H65DRAFT_425561</name>
</gene>
<sequence>MQLLRFLVLVFINTVAASNCSVFDNGNFQASCYSEGFEFGPHFLIGAICLRADSKSNRTTKLSLSKCIGYNVKESKLVWKVPSCNTTTADEQGWNSTQGQENLSVLPSRSQ</sequence>
<evidence type="ECO:0000313" key="3">
    <source>
        <dbReference type="EMBL" id="KAK3345536.1"/>
    </source>
</evidence>
<reference evidence="3" key="2">
    <citation type="submission" date="2023-06" db="EMBL/GenBank/DDBJ databases">
        <authorList>
            <consortium name="Lawrence Berkeley National Laboratory"/>
            <person name="Haridas S."/>
            <person name="Hensen N."/>
            <person name="Bonometti L."/>
            <person name="Westerberg I."/>
            <person name="Brannstrom I.O."/>
            <person name="Guillou S."/>
            <person name="Cros-Aarteil S."/>
            <person name="Calhoun S."/>
            <person name="Kuo A."/>
            <person name="Mondo S."/>
            <person name="Pangilinan J."/>
            <person name="Riley R."/>
            <person name="Labutti K."/>
            <person name="Andreopoulos B."/>
            <person name="Lipzen A."/>
            <person name="Chen C."/>
            <person name="Yanf M."/>
            <person name="Daum C."/>
            <person name="Ng V."/>
            <person name="Clum A."/>
            <person name="Steindorff A."/>
            <person name="Ohm R."/>
            <person name="Martin F."/>
            <person name="Silar P."/>
            <person name="Natvig D."/>
            <person name="Lalanne C."/>
            <person name="Gautier V."/>
            <person name="Ament-Velasquez S.L."/>
            <person name="Kruys A."/>
            <person name="Hutchinson M.I."/>
            <person name="Powell A.J."/>
            <person name="Barry K."/>
            <person name="Miller A.N."/>
            <person name="Grigoriev I.V."/>
            <person name="Debuchy R."/>
            <person name="Gladieux P."/>
            <person name="Thoren M.H."/>
            <person name="Johannesson H."/>
        </authorList>
    </citation>
    <scope>NUCLEOTIDE SEQUENCE</scope>
    <source>
        <strain evidence="3">CBS 560.94</strain>
    </source>
</reference>
<comment type="caution">
    <text evidence="3">The sequence shown here is derived from an EMBL/GenBank/DDBJ whole genome shotgun (WGS) entry which is preliminary data.</text>
</comment>
<dbReference type="GeneID" id="87861739"/>
<dbReference type="EMBL" id="JAUEPP010000004">
    <property type="protein sequence ID" value="KAK3345536.1"/>
    <property type="molecule type" value="Genomic_DNA"/>
</dbReference>
<feature type="signal peptide" evidence="2">
    <location>
        <begin position="1"/>
        <end position="17"/>
    </location>
</feature>